<dbReference type="STRING" id="1123360.thalar_03287"/>
<organism evidence="4 5">
    <name type="scientific">Litoreibacter arenae DSM 19593</name>
    <dbReference type="NCBI Taxonomy" id="1123360"/>
    <lineage>
        <taxon>Bacteria</taxon>
        <taxon>Pseudomonadati</taxon>
        <taxon>Pseudomonadota</taxon>
        <taxon>Alphaproteobacteria</taxon>
        <taxon>Rhodobacterales</taxon>
        <taxon>Roseobacteraceae</taxon>
        <taxon>Litoreibacter</taxon>
    </lineage>
</organism>
<dbReference type="OrthoDB" id="5470953at2"/>
<dbReference type="InterPro" id="IPR002048">
    <property type="entry name" value="EF_hand_dom"/>
</dbReference>
<evidence type="ECO:0000313" key="5">
    <source>
        <dbReference type="Proteomes" id="UP000015351"/>
    </source>
</evidence>
<dbReference type="InterPro" id="IPR018247">
    <property type="entry name" value="EF_Hand_1_Ca_BS"/>
</dbReference>
<protein>
    <recommendedName>
        <fullName evidence="3">EF-hand domain-containing protein</fullName>
    </recommendedName>
</protein>
<comment type="caution">
    <text evidence="4">The sequence shown here is derived from an EMBL/GenBank/DDBJ whole genome shotgun (WGS) entry which is preliminary data.</text>
</comment>
<dbReference type="InterPro" id="IPR011992">
    <property type="entry name" value="EF-hand-dom_pair"/>
</dbReference>
<keyword evidence="5" id="KW-1185">Reference proteome</keyword>
<keyword evidence="2" id="KW-0732">Signal</keyword>
<evidence type="ECO:0000256" key="1">
    <source>
        <dbReference type="SAM" id="MobiDB-lite"/>
    </source>
</evidence>
<feature type="region of interest" description="Disordered" evidence="1">
    <location>
        <begin position="23"/>
        <end position="42"/>
    </location>
</feature>
<dbReference type="PATRIC" id="fig|1123360.3.peg.3257"/>
<feature type="signal peptide" evidence="2">
    <location>
        <begin position="1"/>
        <end position="20"/>
    </location>
</feature>
<dbReference type="eggNOG" id="COG5126">
    <property type="taxonomic scope" value="Bacteria"/>
</dbReference>
<name>S9QCA6_9RHOB</name>
<dbReference type="PROSITE" id="PS50222">
    <property type="entry name" value="EF_HAND_2"/>
    <property type="match status" value="1"/>
</dbReference>
<dbReference type="Pfam" id="PF13202">
    <property type="entry name" value="EF-hand_5"/>
    <property type="match status" value="2"/>
</dbReference>
<dbReference type="HOGENOM" id="CLU_117111_0_0_5"/>
<evidence type="ECO:0000313" key="4">
    <source>
        <dbReference type="EMBL" id="EPX77562.1"/>
    </source>
</evidence>
<dbReference type="GO" id="GO:0005509">
    <property type="term" value="F:calcium ion binding"/>
    <property type="evidence" value="ECO:0007669"/>
    <property type="project" value="InterPro"/>
</dbReference>
<feature type="domain" description="EF-hand" evidence="3">
    <location>
        <begin position="134"/>
        <end position="169"/>
    </location>
</feature>
<evidence type="ECO:0000256" key="2">
    <source>
        <dbReference type="SAM" id="SignalP"/>
    </source>
</evidence>
<reference evidence="5" key="1">
    <citation type="journal article" date="2013" name="Stand. Genomic Sci.">
        <title>Genome sequence of the Litoreibacter arenae type strain (DSM 19593(T)), a member of the Roseobacter clade isolated from sea sand.</title>
        <authorList>
            <person name="Riedel T."/>
            <person name="Fiebig A."/>
            <person name="Petersen J."/>
            <person name="Gronow S."/>
            <person name="Kyrpides N.C."/>
            <person name="Goker M."/>
            <person name="Klenk H.P."/>
        </authorList>
    </citation>
    <scope>NUCLEOTIDE SEQUENCE [LARGE SCALE GENOMIC DNA]</scope>
    <source>
        <strain evidence="5">DSM 19593</strain>
    </source>
</reference>
<dbReference type="SUPFAM" id="SSF47473">
    <property type="entry name" value="EF-hand"/>
    <property type="match status" value="1"/>
</dbReference>
<dbReference type="PROSITE" id="PS00018">
    <property type="entry name" value="EF_HAND_1"/>
    <property type="match status" value="1"/>
</dbReference>
<dbReference type="RefSeq" id="WP_021102633.1">
    <property type="nucleotide sequence ID" value="NZ_KE557314.1"/>
</dbReference>
<dbReference type="SMART" id="SM00054">
    <property type="entry name" value="EFh"/>
    <property type="match status" value="2"/>
</dbReference>
<dbReference type="EMBL" id="AONI01000015">
    <property type="protein sequence ID" value="EPX77562.1"/>
    <property type="molecule type" value="Genomic_DNA"/>
</dbReference>
<accession>S9QCA6</accession>
<dbReference type="Proteomes" id="UP000015351">
    <property type="component" value="Unassembled WGS sequence"/>
</dbReference>
<dbReference type="Gene3D" id="1.10.238.10">
    <property type="entry name" value="EF-hand"/>
    <property type="match status" value="1"/>
</dbReference>
<gene>
    <name evidence="4" type="ORF">thalar_03287</name>
</gene>
<feature type="chain" id="PRO_5004554858" description="EF-hand domain-containing protein" evidence="2">
    <location>
        <begin position="21"/>
        <end position="186"/>
    </location>
</feature>
<proteinExistence type="predicted"/>
<sequence length="186" mass="19835">MTNKKALALGLLISVGLANATLADSGHGHDKKVEATPSVPGMKMQGGDPQMGMMGGDHQAIMRSMMQMHMAGMTGEGMEQTRMGMMDRDMMTMMMPGDGGQSMGVAMRTKIDEFDADKDGALTLAEFENLHMAALRERMVDRFQHLDSDGDGQITQGEIEAAGTRMGAMKGNANAMGMGGQRNGDN</sequence>
<dbReference type="AlphaFoldDB" id="S9QCA6"/>
<evidence type="ECO:0000259" key="3">
    <source>
        <dbReference type="PROSITE" id="PS50222"/>
    </source>
</evidence>